<keyword evidence="3" id="KW-1185">Reference proteome</keyword>
<reference evidence="2" key="1">
    <citation type="submission" date="2020-09" db="EMBL/GenBank/DDBJ databases">
        <title>A novel bacterium of genus Bacillus, isolated from South China Sea.</title>
        <authorList>
            <person name="Huang H."/>
            <person name="Mo K."/>
            <person name="Hu Y."/>
        </authorList>
    </citation>
    <scope>NUCLEOTIDE SEQUENCE</scope>
    <source>
        <strain evidence="2">IB182487</strain>
    </source>
</reference>
<dbReference type="Proteomes" id="UP000626844">
    <property type="component" value="Unassembled WGS sequence"/>
</dbReference>
<dbReference type="CDD" id="cd06558">
    <property type="entry name" value="crotonase-like"/>
    <property type="match status" value="1"/>
</dbReference>
<sequence length="260" mass="29284">MEECHLKKTAILEPVDRIYEFRITREPIRNAIDFDVMEELSLFLEDISDNKSARAVIITGEGDRAFCSGGDLAAFHQLHTKEEAFKMLSKMGNILYDLAMLPFPTYALLNGAAVGGGSELAIACDFRIAKKDIMIGFIQGNQAITTGWGGGTLLFEKLQHANAMQLLTSAKKVNAEIAKEWGFIQQIIAQENFRDHAYHQIDVNLVPYSSVLSAYKKIKIRQWEQSKLKERMLAEIEACAQLWEGESHLQAVNQFIKKSK</sequence>
<dbReference type="PANTHER" id="PTHR11941">
    <property type="entry name" value="ENOYL-COA HYDRATASE-RELATED"/>
    <property type="match status" value="1"/>
</dbReference>
<dbReference type="AlphaFoldDB" id="A0A926NH51"/>
<dbReference type="EMBL" id="JACXAI010000006">
    <property type="protein sequence ID" value="MBD1379913.1"/>
    <property type="molecule type" value="Genomic_DNA"/>
</dbReference>
<accession>A0A926NH51</accession>
<name>A0A926NH51_9BACI</name>
<organism evidence="2 3">
    <name type="scientific">Metabacillus arenae</name>
    <dbReference type="NCBI Taxonomy" id="2771434"/>
    <lineage>
        <taxon>Bacteria</taxon>
        <taxon>Bacillati</taxon>
        <taxon>Bacillota</taxon>
        <taxon>Bacilli</taxon>
        <taxon>Bacillales</taxon>
        <taxon>Bacillaceae</taxon>
        <taxon>Metabacillus</taxon>
    </lineage>
</organism>
<dbReference type="Gene3D" id="3.90.226.10">
    <property type="entry name" value="2-enoyl-CoA Hydratase, Chain A, domain 1"/>
    <property type="match status" value="1"/>
</dbReference>
<dbReference type="SUPFAM" id="SSF52096">
    <property type="entry name" value="ClpP/crotonase"/>
    <property type="match status" value="1"/>
</dbReference>
<dbReference type="GO" id="GO:0006635">
    <property type="term" value="P:fatty acid beta-oxidation"/>
    <property type="evidence" value="ECO:0007669"/>
    <property type="project" value="TreeGrafter"/>
</dbReference>
<protein>
    <submittedName>
        <fullName evidence="2">Enoyl-CoA hydratase/isomerase family protein</fullName>
    </submittedName>
</protein>
<evidence type="ECO:0000256" key="1">
    <source>
        <dbReference type="ARBA" id="ARBA00023239"/>
    </source>
</evidence>
<gene>
    <name evidence="2" type="ORF">IC621_06720</name>
</gene>
<dbReference type="Pfam" id="PF00378">
    <property type="entry name" value="ECH_1"/>
    <property type="match status" value="1"/>
</dbReference>
<dbReference type="PANTHER" id="PTHR11941:SF27">
    <property type="entry name" value="ETHYLMALONYL-COA DECARBOXYLASE"/>
    <property type="match status" value="1"/>
</dbReference>
<dbReference type="GO" id="GO:0016829">
    <property type="term" value="F:lyase activity"/>
    <property type="evidence" value="ECO:0007669"/>
    <property type="project" value="UniProtKB-KW"/>
</dbReference>
<dbReference type="InterPro" id="IPR029045">
    <property type="entry name" value="ClpP/crotonase-like_dom_sf"/>
</dbReference>
<evidence type="ECO:0000313" key="3">
    <source>
        <dbReference type="Proteomes" id="UP000626844"/>
    </source>
</evidence>
<dbReference type="InterPro" id="IPR001753">
    <property type="entry name" value="Enoyl-CoA_hydra/iso"/>
</dbReference>
<keyword evidence="1" id="KW-0456">Lyase</keyword>
<dbReference type="GO" id="GO:0005829">
    <property type="term" value="C:cytosol"/>
    <property type="evidence" value="ECO:0007669"/>
    <property type="project" value="TreeGrafter"/>
</dbReference>
<evidence type="ECO:0000313" key="2">
    <source>
        <dbReference type="EMBL" id="MBD1379913.1"/>
    </source>
</evidence>
<comment type="caution">
    <text evidence="2">The sequence shown here is derived from an EMBL/GenBank/DDBJ whole genome shotgun (WGS) entry which is preliminary data.</text>
</comment>
<proteinExistence type="predicted"/>